<dbReference type="OrthoDB" id="9803828at2"/>
<sequence>MTGVAVLREIVYAQPPGFRPLALDLYVPPAPAALCLYLHGGGWRAGRRTQPPFATPSFFERVAGLGLAVASIEYRLSGEARFPAPLADLTSAARYLAEHRGDHGIATDTMVSWGVSAGGHLAALHALTEPAMVSAVVCWYPPTDLLHMPDDIEDAGGEPDRGPGSREALLLGATAAERPDLARAASPVHAVRPGAPPFLLLHGDLDTAVPRRQSHRLAQALRAAGGDVRVEEIPGAGHMFPELDHDAQWRLAERSAGWLVRHAAPSHSPARCTGGDLG</sequence>
<dbReference type="AlphaFoldDB" id="A0A5S4HGX9"/>
<dbReference type="PANTHER" id="PTHR48081">
    <property type="entry name" value="AB HYDROLASE SUPERFAMILY PROTEIN C4A8.06C"/>
    <property type="match status" value="1"/>
</dbReference>
<evidence type="ECO:0000313" key="3">
    <source>
        <dbReference type="EMBL" id="TMR38230.1"/>
    </source>
</evidence>
<evidence type="ECO:0000313" key="4">
    <source>
        <dbReference type="Proteomes" id="UP000306628"/>
    </source>
</evidence>
<dbReference type="PANTHER" id="PTHR48081:SF13">
    <property type="entry name" value="ALPHA_BETA HYDROLASE"/>
    <property type="match status" value="1"/>
</dbReference>
<dbReference type="InterPro" id="IPR029058">
    <property type="entry name" value="AB_hydrolase_fold"/>
</dbReference>
<proteinExistence type="predicted"/>
<keyword evidence="1 3" id="KW-0378">Hydrolase</keyword>
<evidence type="ECO:0000259" key="2">
    <source>
        <dbReference type="Pfam" id="PF20434"/>
    </source>
</evidence>
<keyword evidence="4" id="KW-1185">Reference proteome</keyword>
<dbReference type="Pfam" id="PF20434">
    <property type="entry name" value="BD-FAE"/>
    <property type="match status" value="1"/>
</dbReference>
<dbReference type="EMBL" id="VCKX01000010">
    <property type="protein sequence ID" value="TMR38230.1"/>
    <property type="molecule type" value="Genomic_DNA"/>
</dbReference>
<dbReference type="Proteomes" id="UP000306628">
    <property type="component" value="Unassembled WGS sequence"/>
</dbReference>
<dbReference type="InterPro" id="IPR049492">
    <property type="entry name" value="BD-FAE-like_dom"/>
</dbReference>
<dbReference type="GO" id="GO:0016787">
    <property type="term" value="F:hydrolase activity"/>
    <property type="evidence" value="ECO:0007669"/>
    <property type="project" value="UniProtKB-KW"/>
</dbReference>
<comment type="caution">
    <text evidence="3">The sequence shown here is derived from an EMBL/GenBank/DDBJ whole genome shotgun (WGS) entry which is preliminary data.</text>
</comment>
<evidence type="ECO:0000256" key="1">
    <source>
        <dbReference type="ARBA" id="ARBA00022801"/>
    </source>
</evidence>
<dbReference type="InterPro" id="IPR050300">
    <property type="entry name" value="GDXG_lipolytic_enzyme"/>
</dbReference>
<protein>
    <submittedName>
        <fullName evidence="3">Alpha/beta hydrolase</fullName>
    </submittedName>
</protein>
<organism evidence="3 4">
    <name type="scientific">Nonomuraea zeae</name>
    <dbReference type="NCBI Taxonomy" id="1642303"/>
    <lineage>
        <taxon>Bacteria</taxon>
        <taxon>Bacillati</taxon>
        <taxon>Actinomycetota</taxon>
        <taxon>Actinomycetes</taxon>
        <taxon>Streptosporangiales</taxon>
        <taxon>Streptosporangiaceae</taxon>
        <taxon>Nonomuraea</taxon>
    </lineage>
</organism>
<reference evidence="3 4" key="1">
    <citation type="submission" date="2019-05" db="EMBL/GenBank/DDBJ databases">
        <title>Draft genome sequence of Nonomuraea zeae DSM 100528.</title>
        <authorList>
            <person name="Saricaoglu S."/>
            <person name="Isik K."/>
        </authorList>
    </citation>
    <scope>NUCLEOTIDE SEQUENCE [LARGE SCALE GENOMIC DNA]</scope>
    <source>
        <strain evidence="3 4">DSM 100528</strain>
    </source>
</reference>
<feature type="domain" description="BD-FAE-like" evidence="2">
    <location>
        <begin position="23"/>
        <end position="221"/>
    </location>
</feature>
<name>A0A5S4HGX9_9ACTN</name>
<dbReference type="SUPFAM" id="SSF53474">
    <property type="entry name" value="alpha/beta-Hydrolases"/>
    <property type="match status" value="1"/>
</dbReference>
<accession>A0A5S4HGX9</accession>
<dbReference type="Gene3D" id="3.40.50.1820">
    <property type="entry name" value="alpha/beta hydrolase"/>
    <property type="match status" value="1"/>
</dbReference>
<gene>
    <name evidence="3" type="ORF">ETD85_05065</name>
</gene>